<protein>
    <submittedName>
        <fullName evidence="2">Uncharacterized protein</fullName>
    </submittedName>
</protein>
<dbReference type="Proteomes" id="UP001314261">
    <property type="component" value="Unassembled WGS sequence"/>
</dbReference>
<feature type="transmembrane region" description="Helical" evidence="1">
    <location>
        <begin position="5"/>
        <end position="26"/>
    </location>
</feature>
<gene>
    <name evidence="2" type="ORF">R54839_PPFHFPJH_00776</name>
</gene>
<evidence type="ECO:0000313" key="3">
    <source>
        <dbReference type="Proteomes" id="UP001314261"/>
    </source>
</evidence>
<keyword evidence="3" id="KW-1185">Reference proteome</keyword>
<dbReference type="EMBL" id="CAUZLR010000004">
    <property type="protein sequence ID" value="CAK1238386.1"/>
    <property type="molecule type" value="Genomic_DNA"/>
</dbReference>
<keyword evidence="1" id="KW-1133">Transmembrane helix</keyword>
<name>A0ABM9MTC8_9LACO</name>
<organism evidence="2 3">
    <name type="scientific">Fructobacillus fructosus</name>
    <dbReference type="NCBI Taxonomy" id="1631"/>
    <lineage>
        <taxon>Bacteria</taxon>
        <taxon>Bacillati</taxon>
        <taxon>Bacillota</taxon>
        <taxon>Bacilli</taxon>
        <taxon>Lactobacillales</taxon>
        <taxon>Lactobacillaceae</taxon>
        <taxon>Fructobacillus</taxon>
    </lineage>
</organism>
<sequence length="57" mass="6530">MKQALFSSLIGSIVFFLVIHLWFHSGSLREDLTSSIIFFVIFTGVNWVLKKPKKSSK</sequence>
<evidence type="ECO:0000256" key="1">
    <source>
        <dbReference type="SAM" id="Phobius"/>
    </source>
</evidence>
<comment type="caution">
    <text evidence="2">The sequence shown here is derived from an EMBL/GenBank/DDBJ whole genome shotgun (WGS) entry which is preliminary data.</text>
</comment>
<feature type="transmembrane region" description="Helical" evidence="1">
    <location>
        <begin position="32"/>
        <end position="49"/>
    </location>
</feature>
<reference evidence="2 3" key="1">
    <citation type="submission" date="2023-10" db="EMBL/GenBank/DDBJ databases">
        <authorList>
            <person name="Botero Cardona J."/>
        </authorList>
    </citation>
    <scope>NUCLEOTIDE SEQUENCE [LARGE SCALE GENOMIC DNA]</scope>
    <source>
        <strain evidence="2 3">R-54839</strain>
    </source>
</reference>
<keyword evidence="1" id="KW-0812">Transmembrane</keyword>
<keyword evidence="1" id="KW-0472">Membrane</keyword>
<proteinExistence type="predicted"/>
<accession>A0ABM9MTC8</accession>
<evidence type="ECO:0000313" key="2">
    <source>
        <dbReference type="EMBL" id="CAK1238386.1"/>
    </source>
</evidence>